<reference evidence="2" key="1">
    <citation type="submission" date="2022-11" db="UniProtKB">
        <authorList>
            <consortium name="WormBaseParasite"/>
        </authorList>
    </citation>
    <scope>IDENTIFICATION</scope>
</reference>
<protein>
    <submittedName>
        <fullName evidence="2">Uncharacterized protein</fullName>
    </submittedName>
</protein>
<evidence type="ECO:0000313" key="2">
    <source>
        <dbReference type="WBParaSite" id="PSU_v2.g5259.t1"/>
    </source>
</evidence>
<dbReference type="Proteomes" id="UP000887577">
    <property type="component" value="Unplaced"/>
</dbReference>
<dbReference type="WBParaSite" id="PSU_v2.g5259.t1">
    <property type="protein sequence ID" value="PSU_v2.g5259.t1"/>
    <property type="gene ID" value="PSU_v2.g5259"/>
</dbReference>
<evidence type="ECO:0000313" key="1">
    <source>
        <dbReference type="Proteomes" id="UP000887577"/>
    </source>
</evidence>
<keyword evidence="1" id="KW-1185">Reference proteome</keyword>
<organism evidence="1 2">
    <name type="scientific">Panagrolaimus superbus</name>
    <dbReference type="NCBI Taxonomy" id="310955"/>
    <lineage>
        <taxon>Eukaryota</taxon>
        <taxon>Metazoa</taxon>
        <taxon>Ecdysozoa</taxon>
        <taxon>Nematoda</taxon>
        <taxon>Chromadorea</taxon>
        <taxon>Rhabditida</taxon>
        <taxon>Tylenchina</taxon>
        <taxon>Panagrolaimomorpha</taxon>
        <taxon>Panagrolaimoidea</taxon>
        <taxon>Panagrolaimidae</taxon>
        <taxon>Panagrolaimus</taxon>
    </lineage>
</organism>
<name>A0A914Z054_9BILA</name>
<sequence>MGSMASLSMASRNSIGIFSFRNPRPQSFPFSFSIMKYMCTNLSSGKAWKKLIQICKYFFSNYPVYPVHHLLCFGGERSSLSGSTPGLWSPNITFNPWEKTIIDFKFAADGEAFDLKDKIANLWIYNELDITMLYDQYYVKKLFSKIVLFNAEIIILYYQYLSWDEYQFLTSTAPIVKRADICHCIIRNSDDSMVTFDKLLETFKDLISL</sequence>
<dbReference type="AlphaFoldDB" id="A0A914Z054"/>
<accession>A0A914Z054</accession>
<proteinExistence type="predicted"/>